<proteinExistence type="predicted"/>
<dbReference type="Gene3D" id="1.10.510.10">
    <property type="entry name" value="Transferase(Phosphotransferase) domain 1"/>
    <property type="match status" value="1"/>
</dbReference>
<evidence type="ECO:0000313" key="14">
    <source>
        <dbReference type="EMBL" id="SHE34410.1"/>
    </source>
</evidence>
<gene>
    <name evidence="14" type="ORF">SAMN02745784_00439</name>
</gene>
<evidence type="ECO:0000256" key="7">
    <source>
        <dbReference type="ARBA" id="ARBA00047899"/>
    </source>
</evidence>
<dbReference type="STRING" id="1123404.SAMN02745784_00439"/>
<organism evidence="14 15">
    <name type="scientific">Tissierella praeacuta DSM 18095</name>
    <dbReference type="NCBI Taxonomy" id="1123404"/>
    <lineage>
        <taxon>Bacteria</taxon>
        <taxon>Bacillati</taxon>
        <taxon>Bacillota</taxon>
        <taxon>Tissierellia</taxon>
        <taxon>Tissierellales</taxon>
        <taxon>Tissierellaceae</taxon>
        <taxon>Tissierella</taxon>
    </lineage>
</organism>
<feature type="binding site" evidence="9">
    <location>
        <position position="39"/>
    </location>
    <ligand>
        <name>ATP</name>
        <dbReference type="ChEBI" id="CHEBI:30616"/>
    </ligand>
</feature>
<evidence type="ECO:0000256" key="8">
    <source>
        <dbReference type="ARBA" id="ARBA00048679"/>
    </source>
</evidence>
<dbReference type="InterPro" id="IPR005543">
    <property type="entry name" value="PASTA_dom"/>
</dbReference>
<dbReference type="EMBL" id="FQTY01000001">
    <property type="protein sequence ID" value="SHE34410.1"/>
    <property type="molecule type" value="Genomic_DNA"/>
</dbReference>
<feature type="domain" description="PASTA" evidence="13">
    <location>
        <begin position="423"/>
        <end position="489"/>
    </location>
</feature>
<dbReference type="EC" id="2.7.11.1" evidence="1"/>
<dbReference type="Pfam" id="PF00069">
    <property type="entry name" value="Pkinase"/>
    <property type="match status" value="1"/>
</dbReference>
<dbReference type="SUPFAM" id="SSF56112">
    <property type="entry name" value="Protein kinase-like (PK-like)"/>
    <property type="match status" value="1"/>
</dbReference>
<dbReference type="Gene3D" id="3.30.200.20">
    <property type="entry name" value="Phosphorylase Kinase, domain 1"/>
    <property type="match status" value="1"/>
</dbReference>
<dbReference type="GeneID" id="90995128"/>
<comment type="catalytic activity">
    <reaction evidence="8">
        <text>L-seryl-[protein] + ATP = O-phospho-L-seryl-[protein] + ADP + H(+)</text>
        <dbReference type="Rhea" id="RHEA:17989"/>
        <dbReference type="Rhea" id="RHEA-COMP:9863"/>
        <dbReference type="Rhea" id="RHEA-COMP:11604"/>
        <dbReference type="ChEBI" id="CHEBI:15378"/>
        <dbReference type="ChEBI" id="CHEBI:29999"/>
        <dbReference type="ChEBI" id="CHEBI:30616"/>
        <dbReference type="ChEBI" id="CHEBI:83421"/>
        <dbReference type="ChEBI" id="CHEBI:456216"/>
        <dbReference type="EC" id="2.7.11.1"/>
    </reaction>
</comment>
<feature type="compositionally biased region" description="Low complexity" evidence="10">
    <location>
        <begin position="564"/>
        <end position="573"/>
    </location>
</feature>
<keyword evidence="5 14" id="KW-0418">Kinase</keyword>
<reference evidence="15" key="1">
    <citation type="submission" date="2016-11" db="EMBL/GenBank/DDBJ databases">
        <authorList>
            <person name="Varghese N."/>
            <person name="Submissions S."/>
        </authorList>
    </citation>
    <scope>NUCLEOTIDE SEQUENCE [LARGE SCALE GENOMIC DNA]</scope>
    <source>
        <strain evidence="15">DSM 18095</strain>
    </source>
</reference>
<sequence length="649" mass="73122">MIGKILGGRYEIIEQIGGGGMALVYKAKCQLLDRFVAVKVLKEEFVNDEEFVRKFRRESQAAASLSHPNIVNIYDVGVENDEDSQIYYIVMEYIKGKTLKEIIKENGKLSIENTLEYSYRIAEALQHAHKNHLVHRDIKPHNIMITDDNRVKVTDFGIARAATSSTMTTTSNVLGSVHYFSPEQARGGYTDEKSDIYSLGIVMYEMLTGKLPYEGESPITVALKHVQEDIRPPREFNSEIPIGFENIILKCVQKRQADRYANITELIKDLRRIKGNPTDFGFEDMDNYDSHTKIIPIVDIEDDEIMKDNKKSKITKKTSKKDSGGKVIFLGIFLAFLLATSIWLGAYKLKSFFASGDLITVPNIVGMQEEEARKKIEDLGLKFEVESRVKNSEYKAGEVIFQSEAEDTKLKEGYPIKVTISEGDNQIKVPNFVDEDLDKAKELAEKSDLLIRTDYQHSDTVPENVVISQTPDSGSSVEPGTRITLVISQGKEIKLVIMPKVTGLNIEKAKSEILKAGLQVGDVIPQPSENAGKDIVTWQSYNQGTELESDTAVDLYISSGPSQENNNEGENNNTGDKEESITFIITPPPDTEETRIKIIKIQDGRSEVVYDRTHKATEEPFYKTFKGKKSAVFEIYYNDEFKEAVPKKE</sequence>
<accession>A0A1M4SQC4</accession>
<dbReference type="Pfam" id="PF03793">
    <property type="entry name" value="PASTA"/>
    <property type="match status" value="3"/>
</dbReference>
<comment type="catalytic activity">
    <reaction evidence="7">
        <text>L-threonyl-[protein] + ATP = O-phospho-L-threonyl-[protein] + ADP + H(+)</text>
        <dbReference type="Rhea" id="RHEA:46608"/>
        <dbReference type="Rhea" id="RHEA-COMP:11060"/>
        <dbReference type="Rhea" id="RHEA-COMP:11605"/>
        <dbReference type="ChEBI" id="CHEBI:15378"/>
        <dbReference type="ChEBI" id="CHEBI:30013"/>
        <dbReference type="ChEBI" id="CHEBI:30616"/>
        <dbReference type="ChEBI" id="CHEBI:61977"/>
        <dbReference type="ChEBI" id="CHEBI:456216"/>
        <dbReference type="EC" id="2.7.11.1"/>
    </reaction>
</comment>
<dbReference type="Gene3D" id="3.30.10.20">
    <property type="match status" value="3"/>
</dbReference>
<dbReference type="GO" id="GO:0005524">
    <property type="term" value="F:ATP binding"/>
    <property type="evidence" value="ECO:0007669"/>
    <property type="project" value="UniProtKB-UniRule"/>
</dbReference>
<keyword evidence="11" id="KW-0812">Transmembrane</keyword>
<evidence type="ECO:0000256" key="6">
    <source>
        <dbReference type="ARBA" id="ARBA00022840"/>
    </source>
</evidence>
<dbReference type="FunFam" id="1.10.510.10:FF:000021">
    <property type="entry name" value="Serine/threonine protein kinase"/>
    <property type="match status" value="1"/>
</dbReference>
<keyword evidence="4 9" id="KW-0547">Nucleotide-binding</keyword>
<evidence type="ECO:0000259" key="12">
    <source>
        <dbReference type="PROSITE" id="PS50011"/>
    </source>
</evidence>
<dbReference type="Proteomes" id="UP000184114">
    <property type="component" value="Unassembled WGS sequence"/>
</dbReference>
<dbReference type="PROSITE" id="PS50011">
    <property type="entry name" value="PROTEIN_KINASE_DOM"/>
    <property type="match status" value="1"/>
</dbReference>
<dbReference type="GO" id="GO:0004674">
    <property type="term" value="F:protein serine/threonine kinase activity"/>
    <property type="evidence" value="ECO:0007669"/>
    <property type="project" value="UniProtKB-KW"/>
</dbReference>
<keyword evidence="11" id="KW-1133">Transmembrane helix</keyword>
<feature type="region of interest" description="Disordered" evidence="10">
    <location>
        <begin position="559"/>
        <end position="580"/>
    </location>
</feature>
<evidence type="ECO:0000256" key="11">
    <source>
        <dbReference type="SAM" id="Phobius"/>
    </source>
</evidence>
<keyword evidence="2 14" id="KW-0723">Serine/threonine-protein kinase</keyword>
<evidence type="ECO:0000256" key="4">
    <source>
        <dbReference type="ARBA" id="ARBA00022741"/>
    </source>
</evidence>
<evidence type="ECO:0000256" key="10">
    <source>
        <dbReference type="SAM" id="MobiDB-lite"/>
    </source>
</evidence>
<feature type="domain" description="PASTA" evidence="13">
    <location>
        <begin position="355"/>
        <end position="422"/>
    </location>
</feature>
<name>A0A1M4SQC4_9FIRM</name>
<dbReference type="AlphaFoldDB" id="A0A1M4SQC4"/>
<feature type="domain" description="PASTA" evidence="13">
    <location>
        <begin position="490"/>
        <end position="559"/>
    </location>
</feature>
<evidence type="ECO:0000313" key="15">
    <source>
        <dbReference type="Proteomes" id="UP000184114"/>
    </source>
</evidence>
<evidence type="ECO:0000256" key="1">
    <source>
        <dbReference type="ARBA" id="ARBA00012513"/>
    </source>
</evidence>
<dbReference type="SMART" id="SM00740">
    <property type="entry name" value="PASTA"/>
    <property type="match status" value="3"/>
</dbReference>
<evidence type="ECO:0000256" key="9">
    <source>
        <dbReference type="PROSITE-ProRule" id="PRU10141"/>
    </source>
</evidence>
<keyword evidence="11" id="KW-0472">Membrane</keyword>
<keyword evidence="15" id="KW-1185">Reference proteome</keyword>
<dbReference type="InterPro" id="IPR017441">
    <property type="entry name" value="Protein_kinase_ATP_BS"/>
</dbReference>
<dbReference type="PROSITE" id="PS00108">
    <property type="entry name" value="PROTEIN_KINASE_ST"/>
    <property type="match status" value="1"/>
</dbReference>
<dbReference type="InterPro" id="IPR000719">
    <property type="entry name" value="Prot_kinase_dom"/>
</dbReference>
<evidence type="ECO:0000259" key="13">
    <source>
        <dbReference type="PROSITE" id="PS51178"/>
    </source>
</evidence>
<dbReference type="PANTHER" id="PTHR43289">
    <property type="entry name" value="MITOGEN-ACTIVATED PROTEIN KINASE KINASE KINASE 20-RELATED"/>
    <property type="match status" value="1"/>
</dbReference>
<evidence type="ECO:0000256" key="2">
    <source>
        <dbReference type="ARBA" id="ARBA00022527"/>
    </source>
</evidence>
<keyword evidence="3" id="KW-0808">Transferase</keyword>
<evidence type="ECO:0000256" key="5">
    <source>
        <dbReference type="ARBA" id="ARBA00022777"/>
    </source>
</evidence>
<dbReference type="CDD" id="cd06577">
    <property type="entry name" value="PASTA_pknB"/>
    <property type="match status" value="3"/>
</dbReference>
<protein>
    <recommendedName>
        <fullName evidence="1">non-specific serine/threonine protein kinase</fullName>
        <ecNumber evidence="1">2.7.11.1</ecNumber>
    </recommendedName>
</protein>
<dbReference type="NCBIfam" id="NF033483">
    <property type="entry name" value="PknB_PASTA_kin"/>
    <property type="match status" value="1"/>
</dbReference>
<feature type="domain" description="Protein kinase" evidence="12">
    <location>
        <begin position="10"/>
        <end position="273"/>
    </location>
</feature>
<dbReference type="PROSITE" id="PS00107">
    <property type="entry name" value="PROTEIN_KINASE_ATP"/>
    <property type="match status" value="1"/>
</dbReference>
<dbReference type="FunFam" id="3.30.200.20:FF:000035">
    <property type="entry name" value="Serine/threonine protein kinase Stk1"/>
    <property type="match status" value="1"/>
</dbReference>
<dbReference type="PANTHER" id="PTHR43289:SF34">
    <property type="entry name" value="SERINE_THREONINE-PROTEIN KINASE YBDM-RELATED"/>
    <property type="match status" value="1"/>
</dbReference>
<dbReference type="CDD" id="cd14014">
    <property type="entry name" value="STKc_PknB_like"/>
    <property type="match status" value="1"/>
</dbReference>
<keyword evidence="6 9" id="KW-0067">ATP-binding</keyword>
<dbReference type="InterPro" id="IPR011009">
    <property type="entry name" value="Kinase-like_dom_sf"/>
</dbReference>
<evidence type="ECO:0000256" key="3">
    <source>
        <dbReference type="ARBA" id="ARBA00022679"/>
    </source>
</evidence>
<dbReference type="SMART" id="SM00220">
    <property type="entry name" value="S_TKc"/>
    <property type="match status" value="1"/>
</dbReference>
<dbReference type="RefSeq" id="WP_072972591.1">
    <property type="nucleotide sequence ID" value="NZ_FQTY01000001.1"/>
</dbReference>
<dbReference type="PROSITE" id="PS51178">
    <property type="entry name" value="PASTA"/>
    <property type="match status" value="3"/>
</dbReference>
<dbReference type="InterPro" id="IPR008271">
    <property type="entry name" value="Ser/Thr_kinase_AS"/>
</dbReference>
<feature type="transmembrane region" description="Helical" evidence="11">
    <location>
        <begin position="327"/>
        <end position="346"/>
    </location>
</feature>